<dbReference type="KEGG" id="lfp:Y981_06095"/>
<dbReference type="Gene3D" id="3.40.50.2000">
    <property type="entry name" value="Glycogen Phosphorylase B"/>
    <property type="match status" value="2"/>
</dbReference>
<evidence type="ECO:0000256" key="1">
    <source>
        <dbReference type="ARBA" id="ARBA00022676"/>
    </source>
</evidence>
<evidence type="ECO:0000313" key="4">
    <source>
        <dbReference type="Proteomes" id="UP000027059"/>
    </source>
</evidence>
<dbReference type="Proteomes" id="UP000027059">
    <property type="component" value="Chromosome"/>
</dbReference>
<organism evidence="3 4">
    <name type="scientific">Leptospirillum ferriphilum YSK</name>
    <dbReference type="NCBI Taxonomy" id="1441628"/>
    <lineage>
        <taxon>Bacteria</taxon>
        <taxon>Pseudomonadati</taxon>
        <taxon>Nitrospirota</taxon>
        <taxon>Nitrospiria</taxon>
        <taxon>Nitrospirales</taxon>
        <taxon>Nitrospiraceae</taxon>
        <taxon>Leptospirillum</taxon>
    </lineage>
</organism>
<keyword evidence="2 3" id="KW-0808">Transferase</keyword>
<keyword evidence="1" id="KW-0328">Glycosyltransferase</keyword>
<dbReference type="Pfam" id="PF01075">
    <property type="entry name" value="Glyco_transf_9"/>
    <property type="match status" value="1"/>
</dbReference>
<reference evidence="3 4" key="2">
    <citation type="journal article" date="2015" name="Biomed. Res. Int.">
        <title>Effects of Arsenite Resistance on the Growth and Functional Gene Expression of Leptospirillum ferriphilum and Acidithiobacillus thiooxidans in Pure Culture and Coculture.</title>
        <authorList>
            <person name="Jiang H."/>
            <person name="Liang Y."/>
            <person name="Yin H."/>
            <person name="Xiao Y."/>
            <person name="Guo X."/>
            <person name="Xu Y."/>
            <person name="Hu Q."/>
            <person name="Liu H."/>
            <person name="Liu X."/>
        </authorList>
    </citation>
    <scope>NUCLEOTIDE SEQUENCE [LARGE SCALE GENOMIC DNA]</scope>
    <source>
        <strain evidence="3 4">YSK</strain>
    </source>
</reference>
<dbReference type="HOGENOM" id="CLU_038371_0_0_0"/>
<dbReference type="AlphaFoldDB" id="A0A059XUG4"/>
<dbReference type="GO" id="GO:0009244">
    <property type="term" value="P:lipopolysaccharide core region biosynthetic process"/>
    <property type="evidence" value="ECO:0007669"/>
    <property type="project" value="TreeGrafter"/>
</dbReference>
<dbReference type="PANTHER" id="PTHR30160:SF1">
    <property type="entry name" value="LIPOPOLYSACCHARIDE 1,2-N-ACETYLGLUCOSAMINETRANSFERASE-RELATED"/>
    <property type="match status" value="1"/>
</dbReference>
<keyword evidence="4" id="KW-1185">Reference proteome</keyword>
<accession>A0A059XUG4</accession>
<gene>
    <name evidence="3" type="ORF">Y981_06095</name>
</gene>
<dbReference type="InterPro" id="IPR051199">
    <property type="entry name" value="LPS_LOS_Heptosyltrfase"/>
</dbReference>
<dbReference type="GO" id="GO:0008713">
    <property type="term" value="F:ADP-heptose-lipopolysaccharide heptosyltransferase activity"/>
    <property type="evidence" value="ECO:0007669"/>
    <property type="project" value="TreeGrafter"/>
</dbReference>
<dbReference type="CDD" id="cd03789">
    <property type="entry name" value="GT9_LPS_heptosyltransferase"/>
    <property type="match status" value="1"/>
</dbReference>
<dbReference type="GO" id="GO:0005829">
    <property type="term" value="C:cytosol"/>
    <property type="evidence" value="ECO:0007669"/>
    <property type="project" value="TreeGrafter"/>
</dbReference>
<protein>
    <submittedName>
        <fullName evidence="3">Glycosyl transferase</fullName>
    </submittedName>
</protein>
<reference evidence="4" key="1">
    <citation type="submission" date="2014-02" db="EMBL/GenBank/DDBJ databases">
        <title>Complete genome sequence and comparative genomic analysis of the nitrogen-fixing bacterium Leptospirillum ferriphilum YSK.</title>
        <authorList>
            <person name="Guo X."/>
            <person name="Yin H."/>
            <person name="Liang Y."/>
            <person name="Hu Q."/>
            <person name="Ma L."/>
            <person name="Xiao Y."/>
            <person name="Zhang X."/>
            <person name="Qiu G."/>
            <person name="Liu X."/>
        </authorList>
    </citation>
    <scope>NUCLEOTIDE SEQUENCE [LARGE SCALE GENOMIC DNA]</scope>
    <source>
        <strain evidence="4">YSK</strain>
    </source>
</reference>
<proteinExistence type="predicted"/>
<dbReference type="EMBL" id="CP007243">
    <property type="protein sequence ID" value="AIA30488.1"/>
    <property type="molecule type" value="Genomic_DNA"/>
</dbReference>
<dbReference type="SUPFAM" id="SSF53756">
    <property type="entry name" value="UDP-Glycosyltransferase/glycogen phosphorylase"/>
    <property type="match status" value="1"/>
</dbReference>
<dbReference type="PANTHER" id="PTHR30160">
    <property type="entry name" value="TETRAACYLDISACCHARIDE 4'-KINASE-RELATED"/>
    <property type="match status" value="1"/>
</dbReference>
<evidence type="ECO:0000313" key="3">
    <source>
        <dbReference type="EMBL" id="AIA30488.1"/>
    </source>
</evidence>
<dbReference type="InterPro" id="IPR002201">
    <property type="entry name" value="Glyco_trans_9"/>
</dbReference>
<name>A0A059XUG4_9BACT</name>
<evidence type="ECO:0000256" key="2">
    <source>
        <dbReference type="ARBA" id="ARBA00022679"/>
    </source>
</evidence>
<dbReference type="RefSeq" id="WP_014960995.1">
    <property type="nucleotide sequence ID" value="NZ_CP007243.1"/>
</dbReference>
<sequence length="406" mass="45408">MNTMKTDQGPYPSGPPSEKLVDFQAVQGLSPFPVALDCRYYIGDRPCRFQRDCPGCPHYSPQGTRILILKTGALGDVLRTTILLGGIKRQFPESHITWITAHSAMPLVPRSLVDRVWPVSPETLARLQVETFDLVLSLDKEPEVAALAMLAKAPEKRGMGVDERGAVYPLNPEMAHYFRLGLDNHLKFHLNRRTYPDLLAEAVRISYDPARDDYHLDISDKDREEARRIFVSQGLEPGQPVVGINSGAGGVFVNKDWTFFGYLDLIRELDREKIPVVLLGGDRESQRVSELHRRLKSPYVKDVGTQHSLGLFSALAENCRVIVTGDTLGMHVGLAVKSRVIAIFGSTQPHEIEMFGRGEKVVTPIECAPCYRRSCDIHPSCMELIRHETVMDAVRRQLALSNSART</sequence>